<dbReference type="AlphaFoldDB" id="A0A5J4VSU4"/>
<protein>
    <submittedName>
        <fullName evidence="1">Uncharacterized protein</fullName>
    </submittedName>
</protein>
<reference evidence="1 2" key="1">
    <citation type="submission" date="2019-03" db="EMBL/GenBank/DDBJ databases">
        <title>Single cell metagenomics reveals metabolic interactions within the superorganism composed of flagellate Streblomastix strix and complex community of Bacteroidetes bacteria on its surface.</title>
        <authorList>
            <person name="Treitli S.C."/>
            <person name="Kolisko M."/>
            <person name="Husnik F."/>
            <person name="Keeling P."/>
            <person name="Hampl V."/>
        </authorList>
    </citation>
    <scope>NUCLEOTIDE SEQUENCE [LARGE SCALE GENOMIC DNA]</scope>
    <source>
        <strain evidence="1">ST1C</strain>
    </source>
</reference>
<sequence length="119" mass="13737">MIEDIRKLDYITFREVSFEDLDAMMLTEPMLQAPFRRQEAVTYTSDGTREVTYSSVYSRTSISLLNIQALITSEADMERLIQYLSALIIENQERTLDDTHTRFVAIVSMVAVVYRISLA</sequence>
<evidence type="ECO:0000313" key="1">
    <source>
        <dbReference type="EMBL" id="KAA6385403.1"/>
    </source>
</evidence>
<comment type="caution">
    <text evidence="1">The sequence shown here is derived from an EMBL/GenBank/DDBJ whole genome shotgun (WGS) entry which is preliminary data.</text>
</comment>
<organism evidence="1 2">
    <name type="scientific">Streblomastix strix</name>
    <dbReference type="NCBI Taxonomy" id="222440"/>
    <lineage>
        <taxon>Eukaryota</taxon>
        <taxon>Metamonada</taxon>
        <taxon>Preaxostyla</taxon>
        <taxon>Oxymonadida</taxon>
        <taxon>Streblomastigidae</taxon>
        <taxon>Streblomastix</taxon>
    </lineage>
</organism>
<evidence type="ECO:0000313" key="2">
    <source>
        <dbReference type="Proteomes" id="UP000324800"/>
    </source>
</evidence>
<dbReference type="Proteomes" id="UP000324800">
    <property type="component" value="Unassembled WGS sequence"/>
</dbReference>
<proteinExistence type="predicted"/>
<dbReference type="EMBL" id="SNRW01005281">
    <property type="protein sequence ID" value="KAA6385403.1"/>
    <property type="molecule type" value="Genomic_DNA"/>
</dbReference>
<accession>A0A5J4VSU4</accession>
<feature type="non-terminal residue" evidence="1">
    <location>
        <position position="119"/>
    </location>
</feature>
<gene>
    <name evidence="1" type="ORF">EZS28_019069</name>
</gene>
<name>A0A5J4VSU4_9EUKA</name>